<evidence type="ECO:0000313" key="2">
    <source>
        <dbReference type="Proteomes" id="UP000078387"/>
    </source>
</evidence>
<accession>A0A175JFY8</accession>
<reference evidence="1 2" key="1">
    <citation type="submission" date="2016-05" db="EMBL/GenBank/DDBJ databases">
        <title>First whole genome sequencing of Entamoeba histolytica HM1:IMSS-clone-6.</title>
        <authorList>
            <person name="Mukherjee Avik.K."/>
            <person name="Izumyama S."/>
            <person name="Nakada-Tsukui K."/>
            <person name="Nozaki T."/>
        </authorList>
    </citation>
    <scope>NUCLEOTIDE SEQUENCE [LARGE SCALE GENOMIC DNA]</scope>
    <source>
        <strain evidence="1 2">HM1:IMSS clone 6</strain>
    </source>
</reference>
<dbReference type="AlphaFoldDB" id="A0A175JFY8"/>
<dbReference type="eggNOG" id="ENOG502RCXE">
    <property type="taxonomic scope" value="Eukaryota"/>
</dbReference>
<comment type="caution">
    <text evidence="1">The sequence shown here is derived from an EMBL/GenBank/DDBJ whole genome shotgun (WGS) entry which is preliminary data.</text>
</comment>
<organism evidence="1 2">
    <name type="scientific">Entamoeba histolytica</name>
    <dbReference type="NCBI Taxonomy" id="5759"/>
    <lineage>
        <taxon>Eukaryota</taxon>
        <taxon>Amoebozoa</taxon>
        <taxon>Evosea</taxon>
        <taxon>Archamoebae</taxon>
        <taxon>Mastigamoebida</taxon>
        <taxon>Entamoebidae</taxon>
        <taxon>Entamoeba</taxon>
    </lineage>
</organism>
<gene>
    <name evidence="1" type="ORF">CL6EHI_183290</name>
</gene>
<protein>
    <recommendedName>
        <fullName evidence="3">Defective in cullin neddylation protein</fullName>
    </recommendedName>
</protein>
<evidence type="ECO:0000313" key="1">
    <source>
        <dbReference type="EMBL" id="GAT92591.1"/>
    </source>
</evidence>
<evidence type="ECO:0008006" key="3">
    <source>
        <dbReference type="Google" id="ProtNLM"/>
    </source>
</evidence>
<dbReference type="VEuPathDB" id="AmoebaDB:EHI7A_069340"/>
<dbReference type="EMBL" id="BDEQ01000001">
    <property type="protein sequence ID" value="GAT92591.1"/>
    <property type="molecule type" value="Genomic_DNA"/>
</dbReference>
<sequence>MNLKKEMMKTFIEEWKMNIKKYQPIKRKPNEFTIISPTVKKEFPEKELFLLKYLNKEMLTKEDINTLCSFYGFNILSKKGLTFIYLINYTPFSPNNNIKQILLSNTIQTNQDVLNIIINLSEYIEQDIKVFTIFQRWIFDVFNEKRILSGEILHQLLMIYYSKYPLFNNFEQFLQIKGFKMNKDQWVCLCNAASYILEFHEYYEINTYCLLYLFSHSFHFIYFF</sequence>
<dbReference type="Proteomes" id="UP000078387">
    <property type="component" value="Unassembled WGS sequence"/>
</dbReference>
<proteinExistence type="predicted"/>
<dbReference type="VEuPathDB" id="AmoebaDB:KM1_123900"/>
<name>A0A175JFY8_ENTHI</name>
<dbReference type="VEuPathDB" id="AmoebaDB:EHI_183290"/>